<dbReference type="Proteomes" id="UP000198575">
    <property type="component" value="Unassembled WGS sequence"/>
</dbReference>
<dbReference type="CDD" id="cd05154">
    <property type="entry name" value="ACAD10_11_N-like"/>
    <property type="match status" value="1"/>
</dbReference>
<keyword evidence="3" id="KW-1185">Reference proteome</keyword>
<dbReference type="OrthoDB" id="3806873at2"/>
<dbReference type="InterPro" id="IPR041726">
    <property type="entry name" value="ACAD10_11_N"/>
</dbReference>
<keyword evidence="2" id="KW-0418">Kinase</keyword>
<dbReference type="RefSeq" id="WP_092409485.1">
    <property type="nucleotide sequence ID" value="NZ_FOVF01000026.1"/>
</dbReference>
<name>A0A1I4ZJX5_9GAMM</name>
<dbReference type="AlphaFoldDB" id="A0A1I4ZJX5"/>
<keyword evidence="2" id="KW-0808">Transferase</keyword>
<dbReference type="EMBL" id="FOVF01000026">
    <property type="protein sequence ID" value="SFN50269.1"/>
    <property type="molecule type" value="Genomic_DNA"/>
</dbReference>
<dbReference type="InterPro" id="IPR052898">
    <property type="entry name" value="ACAD10-like"/>
</dbReference>
<dbReference type="PANTHER" id="PTHR47829">
    <property type="entry name" value="HYDROLASE, PUTATIVE (AFU_ORTHOLOGUE AFUA_1G12880)-RELATED"/>
    <property type="match status" value="1"/>
</dbReference>
<protein>
    <submittedName>
        <fullName evidence="2">Predicted kinase, aminoglycoside phosphotransferase (APT) family</fullName>
    </submittedName>
</protein>
<sequence>MNQAADRETLPFAAEALQAWLGERVEGMQGPLEITRFKGGQSNPTYLLQTPTHRYVLRAKPGPVAELLPSAHAIEREYHVQAALAGSDVPVARMHCLCEDEAVIGRAFYVMDHVDGRILWDQTLPDSDPAERAALYDELNRVISALHRIDPSAIGLADYGKHGDYFARQITRWTRQYDASRTVTIEAMDRLIEWLPAHSPVDDGAVALVHGDYRIDNVIFHPTESRILAVIDWELSTLGHPLADFAYHMMSWHIPSGTLRGLADSDLAALGIPDEASYIARYEQRSGRKVSGDWNFYLAYNLFRLAAICQGIAKRVEAGTASSAQAALYGRQATPLAELGWGFAQKSGAVR</sequence>
<reference evidence="2 3" key="1">
    <citation type="submission" date="2016-10" db="EMBL/GenBank/DDBJ databases">
        <authorList>
            <person name="de Groot N.N."/>
        </authorList>
    </citation>
    <scope>NUCLEOTIDE SEQUENCE [LARGE SCALE GENOMIC DNA]</scope>
    <source>
        <strain evidence="2 3">CGMCC 1.7659</strain>
    </source>
</reference>
<dbReference type="PANTHER" id="PTHR47829:SF3">
    <property type="entry name" value="AMINOGLYCOSIDE PHOSPHOTRANSFERASE DOMAIN-CONTAINING PROTEIN"/>
    <property type="match status" value="1"/>
</dbReference>
<dbReference type="GO" id="GO:0016301">
    <property type="term" value="F:kinase activity"/>
    <property type="evidence" value="ECO:0007669"/>
    <property type="project" value="UniProtKB-KW"/>
</dbReference>
<proteinExistence type="predicted"/>
<evidence type="ECO:0000313" key="3">
    <source>
        <dbReference type="Proteomes" id="UP000198575"/>
    </source>
</evidence>
<dbReference type="STRING" id="578942.SAMN05216289_12634"/>
<dbReference type="InterPro" id="IPR002575">
    <property type="entry name" value="Aminoglycoside_PTrfase"/>
</dbReference>
<dbReference type="SUPFAM" id="SSF56112">
    <property type="entry name" value="Protein kinase-like (PK-like)"/>
    <property type="match status" value="1"/>
</dbReference>
<dbReference type="InterPro" id="IPR011009">
    <property type="entry name" value="Kinase-like_dom_sf"/>
</dbReference>
<evidence type="ECO:0000259" key="1">
    <source>
        <dbReference type="Pfam" id="PF01636"/>
    </source>
</evidence>
<feature type="domain" description="Aminoglycoside phosphotransferase" evidence="1">
    <location>
        <begin position="33"/>
        <end position="257"/>
    </location>
</feature>
<gene>
    <name evidence="2" type="ORF">SAMN05216289_12634</name>
</gene>
<evidence type="ECO:0000313" key="2">
    <source>
        <dbReference type="EMBL" id="SFN50269.1"/>
    </source>
</evidence>
<accession>A0A1I4ZJX5</accession>
<dbReference type="Pfam" id="PF01636">
    <property type="entry name" value="APH"/>
    <property type="match status" value="1"/>
</dbReference>
<dbReference type="Gene3D" id="3.90.1200.10">
    <property type="match status" value="1"/>
</dbReference>
<dbReference type="Gene3D" id="3.30.200.20">
    <property type="entry name" value="Phosphorylase Kinase, domain 1"/>
    <property type="match status" value="1"/>
</dbReference>
<organism evidence="2 3">
    <name type="scientific">Dokdonella immobilis</name>
    <dbReference type="NCBI Taxonomy" id="578942"/>
    <lineage>
        <taxon>Bacteria</taxon>
        <taxon>Pseudomonadati</taxon>
        <taxon>Pseudomonadota</taxon>
        <taxon>Gammaproteobacteria</taxon>
        <taxon>Lysobacterales</taxon>
        <taxon>Rhodanobacteraceae</taxon>
        <taxon>Dokdonella</taxon>
    </lineage>
</organism>